<gene>
    <name evidence="1" type="ORF">H4Q32_021275</name>
</gene>
<evidence type="ECO:0000313" key="1">
    <source>
        <dbReference type="EMBL" id="KAI2657180.1"/>
    </source>
</evidence>
<keyword evidence="2" id="KW-1185">Reference proteome</keyword>
<organism evidence="1 2">
    <name type="scientific">Labeo rohita</name>
    <name type="common">Indian major carp</name>
    <name type="synonym">Cyprinus rohita</name>
    <dbReference type="NCBI Taxonomy" id="84645"/>
    <lineage>
        <taxon>Eukaryota</taxon>
        <taxon>Metazoa</taxon>
        <taxon>Chordata</taxon>
        <taxon>Craniata</taxon>
        <taxon>Vertebrata</taxon>
        <taxon>Euteleostomi</taxon>
        <taxon>Actinopterygii</taxon>
        <taxon>Neopterygii</taxon>
        <taxon>Teleostei</taxon>
        <taxon>Ostariophysi</taxon>
        <taxon>Cypriniformes</taxon>
        <taxon>Cyprinidae</taxon>
        <taxon>Labeoninae</taxon>
        <taxon>Labeonini</taxon>
        <taxon>Labeo</taxon>
    </lineage>
</organism>
<evidence type="ECO:0000313" key="2">
    <source>
        <dbReference type="Proteomes" id="UP000830375"/>
    </source>
</evidence>
<dbReference type="EMBL" id="JACTAM010000014">
    <property type="protein sequence ID" value="KAI2657180.1"/>
    <property type="molecule type" value="Genomic_DNA"/>
</dbReference>
<reference evidence="1 2" key="1">
    <citation type="submission" date="2022-01" db="EMBL/GenBank/DDBJ databases">
        <title>A high-quality chromosome-level genome assembly of rohu carp, Labeo rohita.</title>
        <authorList>
            <person name="Arick M.A. II"/>
            <person name="Hsu C.-Y."/>
            <person name="Magbanua Z."/>
            <person name="Pechanova O."/>
            <person name="Grover C."/>
            <person name="Miller E."/>
            <person name="Thrash A."/>
            <person name="Ezzel L."/>
            <person name="Alam S."/>
            <person name="Benzie J."/>
            <person name="Hamilton M."/>
            <person name="Karsi A."/>
            <person name="Lawrence M.L."/>
            <person name="Peterson D.G."/>
        </authorList>
    </citation>
    <scope>NUCLEOTIDE SEQUENCE [LARGE SCALE GENOMIC DNA]</scope>
    <source>
        <strain evidence="2">BAU-BD-2019</strain>
        <tissue evidence="1">Blood</tissue>
    </source>
</reference>
<sequence>MTSHSQCLWPVPSYLG</sequence>
<proteinExistence type="predicted"/>
<accession>A0ABQ8M3I4</accession>
<name>A0ABQ8M3I4_LABRO</name>
<comment type="caution">
    <text evidence="1">The sequence shown here is derived from an EMBL/GenBank/DDBJ whole genome shotgun (WGS) entry which is preliminary data.</text>
</comment>
<protein>
    <submittedName>
        <fullName evidence="1">Spike glycoprotein</fullName>
    </submittedName>
</protein>
<dbReference type="Proteomes" id="UP000830375">
    <property type="component" value="Unassembled WGS sequence"/>
</dbReference>